<dbReference type="PANTHER" id="PTHR34569:SF17">
    <property type="entry name" value="UBIQUITIN-PROTEIN LIGASE ARKADIA-A, PUTATIVE-RELATED"/>
    <property type="match status" value="1"/>
</dbReference>
<sequence length="152" mass="16436">MRKLESYPPHILPAASAAAAALAPADPGAFRYTSLRDIIRSSPRAAAASFWSTRDVHGLLFVDASAVPIRNQLVKHAASAYVQSAAFLYSRNESCLARLWARLTGGAAWANFVWRPLNSCVECVLWSVRRLMACVLGHVGGSWDGGGRPNIE</sequence>
<protein>
    <submittedName>
        <fullName evidence="1">Uncharacterized protein</fullName>
    </submittedName>
</protein>
<comment type="caution">
    <text evidence="1">The sequence shown here is derived from an EMBL/GenBank/DDBJ whole genome shotgun (WGS) entry which is preliminary data.</text>
</comment>
<keyword evidence="2" id="KW-1185">Reference proteome</keyword>
<evidence type="ECO:0000313" key="2">
    <source>
        <dbReference type="Proteomes" id="UP000652761"/>
    </source>
</evidence>
<organism evidence="1 2">
    <name type="scientific">Colocasia esculenta</name>
    <name type="common">Wild taro</name>
    <name type="synonym">Arum esculentum</name>
    <dbReference type="NCBI Taxonomy" id="4460"/>
    <lineage>
        <taxon>Eukaryota</taxon>
        <taxon>Viridiplantae</taxon>
        <taxon>Streptophyta</taxon>
        <taxon>Embryophyta</taxon>
        <taxon>Tracheophyta</taxon>
        <taxon>Spermatophyta</taxon>
        <taxon>Magnoliopsida</taxon>
        <taxon>Liliopsida</taxon>
        <taxon>Araceae</taxon>
        <taxon>Aroideae</taxon>
        <taxon>Colocasieae</taxon>
        <taxon>Colocasia</taxon>
    </lineage>
</organism>
<gene>
    <name evidence="1" type="ORF">Taro_003354</name>
</gene>
<reference evidence="1" key="1">
    <citation type="submission" date="2017-07" db="EMBL/GenBank/DDBJ databases">
        <title>Taro Niue Genome Assembly and Annotation.</title>
        <authorList>
            <person name="Atibalentja N."/>
            <person name="Keating K."/>
            <person name="Fields C.J."/>
        </authorList>
    </citation>
    <scope>NUCLEOTIDE SEQUENCE</scope>
    <source>
        <strain evidence="1">Niue_2</strain>
        <tissue evidence="1">Leaf</tissue>
    </source>
</reference>
<name>A0A843TLV0_COLES</name>
<dbReference type="EMBL" id="NMUH01000086">
    <property type="protein sequence ID" value="MQL71037.1"/>
    <property type="molecule type" value="Genomic_DNA"/>
</dbReference>
<accession>A0A843TLV0</accession>
<proteinExistence type="predicted"/>
<dbReference type="PANTHER" id="PTHR34569">
    <property type="entry name" value="EXPRESSED PROTEIN"/>
    <property type="match status" value="1"/>
</dbReference>
<dbReference type="OrthoDB" id="1364464at2759"/>
<dbReference type="Proteomes" id="UP000652761">
    <property type="component" value="Unassembled WGS sequence"/>
</dbReference>
<dbReference type="AlphaFoldDB" id="A0A843TLV0"/>
<evidence type="ECO:0000313" key="1">
    <source>
        <dbReference type="EMBL" id="MQL71037.1"/>
    </source>
</evidence>